<evidence type="ECO:0000313" key="1">
    <source>
        <dbReference type="EMBL" id="CAL1380711.1"/>
    </source>
</evidence>
<evidence type="ECO:0000313" key="2">
    <source>
        <dbReference type="Proteomes" id="UP001497516"/>
    </source>
</evidence>
<protein>
    <submittedName>
        <fullName evidence="1">Uncharacterized protein</fullName>
    </submittedName>
</protein>
<organism evidence="1 2">
    <name type="scientific">Linum trigynum</name>
    <dbReference type="NCBI Taxonomy" id="586398"/>
    <lineage>
        <taxon>Eukaryota</taxon>
        <taxon>Viridiplantae</taxon>
        <taxon>Streptophyta</taxon>
        <taxon>Embryophyta</taxon>
        <taxon>Tracheophyta</taxon>
        <taxon>Spermatophyta</taxon>
        <taxon>Magnoliopsida</taxon>
        <taxon>eudicotyledons</taxon>
        <taxon>Gunneridae</taxon>
        <taxon>Pentapetalae</taxon>
        <taxon>rosids</taxon>
        <taxon>fabids</taxon>
        <taxon>Malpighiales</taxon>
        <taxon>Linaceae</taxon>
        <taxon>Linum</taxon>
    </lineage>
</organism>
<name>A0AAV2E4B6_9ROSI</name>
<dbReference type="EMBL" id="OZ034817">
    <property type="protein sequence ID" value="CAL1380711.1"/>
    <property type="molecule type" value="Genomic_DNA"/>
</dbReference>
<dbReference type="Proteomes" id="UP001497516">
    <property type="component" value="Chromosome 4"/>
</dbReference>
<gene>
    <name evidence="1" type="ORF">LTRI10_LOCUS22137</name>
</gene>
<reference evidence="1 2" key="1">
    <citation type="submission" date="2024-04" db="EMBL/GenBank/DDBJ databases">
        <authorList>
            <person name="Fracassetti M."/>
        </authorList>
    </citation>
    <scope>NUCLEOTIDE SEQUENCE [LARGE SCALE GENOMIC DNA]</scope>
</reference>
<sequence>MSSLRHRARLLPRSGALSSPLAHFYEEEAVAKRRQSHGRACRGSTTANSVVSVADPVAAPPLLVDCAAAEMPHQSSFFTMKKELGSGYTV</sequence>
<dbReference type="AlphaFoldDB" id="A0AAV2E4B6"/>
<keyword evidence="2" id="KW-1185">Reference proteome</keyword>
<accession>A0AAV2E4B6</accession>
<proteinExistence type="predicted"/>